<evidence type="ECO:0000256" key="1">
    <source>
        <dbReference type="ARBA" id="ARBA00009796"/>
    </source>
</evidence>
<evidence type="ECO:0000256" key="4">
    <source>
        <dbReference type="ARBA" id="ARBA00022862"/>
    </source>
</evidence>
<dbReference type="EMBL" id="LSSK01000621">
    <property type="protein sequence ID" value="OMH82645.1"/>
    <property type="molecule type" value="Genomic_DNA"/>
</dbReference>
<keyword evidence="3" id="KW-0575">Peroxidase</keyword>
<protein>
    <recommendedName>
        <fullName evidence="2">thioredoxin-dependent peroxiredoxin</fullName>
        <ecNumber evidence="2">1.11.1.24</ecNumber>
    </recommendedName>
</protein>
<comment type="similarity">
    <text evidence="1">Belongs to the peroxiredoxin family. AhpC/Prx1 subfamily.</text>
</comment>
<keyword evidence="4" id="KW-0049">Antioxidant</keyword>
<dbReference type="SUPFAM" id="SSF52833">
    <property type="entry name" value="Thioredoxin-like"/>
    <property type="match status" value="1"/>
</dbReference>
<keyword evidence="5" id="KW-0560">Oxidoreductase</keyword>
<accession>A0A1R1PNU3</accession>
<keyword evidence="7" id="KW-0676">Redox-active center</keyword>
<dbReference type="GO" id="GO:0008379">
    <property type="term" value="F:thioredoxin peroxidase activity"/>
    <property type="evidence" value="ECO:0007669"/>
    <property type="project" value="TreeGrafter"/>
</dbReference>
<dbReference type="GO" id="GO:0042744">
    <property type="term" value="P:hydrogen peroxide catabolic process"/>
    <property type="evidence" value="ECO:0007669"/>
    <property type="project" value="TreeGrafter"/>
</dbReference>
<dbReference type="Gene3D" id="3.40.30.10">
    <property type="entry name" value="Glutaredoxin"/>
    <property type="match status" value="1"/>
</dbReference>
<dbReference type="GO" id="GO:0005829">
    <property type="term" value="C:cytosol"/>
    <property type="evidence" value="ECO:0007669"/>
    <property type="project" value="TreeGrafter"/>
</dbReference>
<comment type="catalytic activity">
    <reaction evidence="8">
        <text>a hydroperoxide + [thioredoxin]-dithiol = an alcohol + [thioredoxin]-disulfide + H2O</text>
        <dbReference type="Rhea" id="RHEA:62620"/>
        <dbReference type="Rhea" id="RHEA-COMP:10698"/>
        <dbReference type="Rhea" id="RHEA-COMP:10700"/>
        <dbReference type="ChEBI" id="CHEBI:15377"/>
        <dbReference type="ChEBI" id="CHEBI:29950"/>
        <dbReference type="ChEBI" id="CHEBI:30879"/>
        <dbReference type="ChEBI" id="CHEBI:35924"/>
        <dbReference type="ChEBI" id="CHEBI:50058"/>
        <dbReference type="EC" id="1.11.1.24"/>
    </reaction>
</comment>
<evidence type="ECO:0000256" key="7">
    <source>
        <dbReference type="ARBA" id="ARBA00023284"/>
    </source>
</evidence>
<evidence type="ECO:0000313" key="10">
    <source>
        <dbReference type="EMBL" id="OMH82645.1"/>
    </source>
</evidence>
<dbReference type="Pfam" id="PF10417">
    <property type="entry name" value="1-cysPrx_C"/>
    <property type="match status" value="1"/>
</dbReference>
<evidence type="ECO:0000256" key="3">
    <source>
        <dbReference type="ARBA" id="ARBA00022559"/>
    </source>
</evidence>
<feature type="domain" description="Thioredoxin" evidence="9">
    <location>
        <begin position="85"/>
        <end position="243"/>
    </location>
</feature>
<name>A0A1R1PNU3_ZANCU</name>
<dbReference type="PANTHER" id="PTHR10681">
    <property type="entry name" value="THIOREDOXIN PEROXIDASE"/>
    <property type="match status" value="1"/>
</dbReference>
<dbReference type="InterPro" id="IPR050217">
    <property type="entry name" value="Peroxiredoxin"/>
</dbReference>
<dbReference type="Proteomes" id="UP000188320">
    <property type="component" value="Unassembled WGS sequence"/>
</dbReference>
<sequence>MLSRIPQLAKTQLPKSKNHTFNILSGIKVAQKGSNTLKTIQHLGTTRLLYTKVNSTSNNRLINQNTQHTQIRTMTVEAAPRSTELKVQKPAPSWTATAVSNGEFKQLSLEDFKGKFVVMVFYPMDFTFVCPTELLAFSDRIDEFKALNTEVVGVSTDSQFSHLAWTNLPRNKGGLGDIQIPLVADLTKKISTDYKVLIDEAGIALRGLFIIDGNGTLRVMQVNDLPVGRSVDETIRLIEAIQFTDEHGEVCPANWKKGSSTIKPSPKASLEYFESSN</sequence>
<dbReference type="InterPro" id="IPR019479">
    <property type="entry name" value="Peroxiredoxin_C"/>
</dbReference>
<evidence type="ECO:0000259" key="9">
    <source>
        <dbReference type="PROSITE" id="PS51352"/>
    </source>
</evidence>
<dbReference type="FunFam" id="3.40.30.10:FF:000003">
    <property type="entry name" value="Peroxiredoxin 1"/>
    <property type="match status" value="1"/>
</dbReference>
<dbReference type="InterPro" id="IPR036249">
    <property type="entry name" value="Thioredoxin-like_sf"/>
</dbReference>
<reference evidence="11" key="1">
    <citation type="submission" date="2017-01" db="EMBL/GenBank/DDBJ databases">
        <authorList>
            <person name="Wang Y."/>
            <person name="White M."/>
            <person name="Kvist S."/>
            <person name="Moncalvo J.-M."/>
        </authorList>
    </citation>
    <scope>NUCLEOTIDE SEQUENCE [LARGE SCALE GENOMIC DNA]</scope>
    <source>
        <strain evidence="11">COL-18-3</strain>
    </source>
</reference>
<evidence type="ECO:0000256" key="8">
    <source>
        <dbReference type="ARBA" id="ARBA00049091"/>
    </source>
</evidence>
<proteinExistence type="inferred from homology"/>
<dbReference type="AlphaFoldDB" id="A0A1R1PNU3"/>
<dbReference type="EC" id="1.11.1.24" evidence="2"/>
<dbReference type="InterPro" id="IPR013766">
    <property type="entry name" value="Thioredoxin_domain"/>
</dbReference>
<gene>
    <name evidence="10" type="ORF">AX774_g3873</name>
</gene>
<keyword evidence="6" id="KW-1015">Disulfide bond</keyword>
<comment type="caution">
    <text evidence="10">The sequence shown here is derived from an EMBL/GenBank/DDBJ whole genome shotgun (WGS) entry which is preliminary data.</text>
</comment>
<evidence type="ECO:0000256" key="5">
    <source>
        <dbReference type="ARBA" id="ARBA00023002"/>
    </source>
</evidence>
<dbReference type="PANTHER" id="PTHR10681:SF171">
    <property type="entry name" value="PEROXIREDOXIN 4"/>
    <property type="match status" value="1"/>
</dbReference>
<evidence type="ECO:0000313" key="11">
    <source>
        <dbReference type="Proteomes" id="UP000188320"/>
    </source>
</evidence>
<keyword evidence="11" id="KW-1185">Reference proteome</keyword>
<dbReference type="GO" id="GO:0033554">
    <property type="term" value="P:cellular response to stress"/>
    <property type="evidence" value="ECO:0007669"/>
    <property type="project" value="TreeGrafter"/>
</dbReference>
<evidence type="ECO:0000256" key="2">
    <source>
        <dbReference type="ARBA" id="ARBA00013017"/>
    </source>
</evidence>
<dbReference type="CDD" id="cd03015">
    <property type="entry name" value="PRX_Typ2cys"/>
    <property type="match status" value="1"/>
</dbReference>
<dbReference type="GO" id="GO:0045454">
    <property type="term" value="P:cell redox homeostasis"/>
    <property type="evidence" value="ECO:0007669"/>
    <property type="project" value="TreeGrafter"/>
</dbReference>
<dbReference type="PROSITE" id="PS51352">
    <property type="entry name" value="THIOREDOXIN_2"/>
    <property type="match status" value="1"/>
</dbReference>
<dbReference type="GO" id="GO:0006979">
    <property type="term" value="P:response to oxidative stress"/>
    <property type="evidence" value="ECO:0007669"/>
    <property type="project" value="TreeGrafter"/>
</dbReference>
<evidence type="ECO:0000256" key="6">
    <source>
        <dbReference type="ARBA" id="ARBA00023157"/>
    </source>
</evidence>
<dbReference type="Pfam" id="PF00578">
    <property type="entry name" value="AhpC-TSA"/>
    <property type="match status" value="1"/>
</dbReference>
<dbReference type="OrthoDB" id="185659at2759"/>
<dbReference type="InterPro" id="IPR000866">
    <property type="entry name" value="AhpC/TSA"/>
</dbReference>
<organism evidence="10 11">
    <name type="scientific">Zancudomyces culisetae</name>
    <name type="common">Gut fungus</name>
    <name type="synonym">Smittium culisetae</name>
    <dbReference type="NCBI Taxonomy" id="1213189"/>
    <lineage>
        <taxon>Eukaryota</taxon>
        <taxon>Fungi</taxon>
        <taxon>Fungi incertae sedis</taxon>
        <taxon>Zoopagomycota</taxon>
        <taxon>Kickxellomycotina</taxon>
        <taxon>Harpellomycetes</taxon>
        <taxon>Harpellales</taxon>
        <taxon>Legeriomycetaceae</taxon>
        <taxon>Zancudomyces</taxon>
    </lineage>
</organism>